<dbReference type="InterPro" id="IPR000120">
    <property type="entry name" value="Amidase"/>
</dbReference>
<evidence type="ECO:0000313" key="3">
    <source>
        <dbReference type="Proteomes" id="UP001259572"/>
    </source>
</evidence>
<protein>
    <submittedName>
        <fullName evidence="2">Amidase</fullName>
    </submittedName>
</protein>
<gene>
    <name evidence="2" type="ORF">RQX22_05960</name>
</gene>
<accession>A0ABU3Q505</accession>
<dbReference type="InterPro" id="IPR023631">
    <property type="entry name" value="Amidase_dom"/>
</dbReference>
<reference evidence="2 3" key="1">
    <citation type="submission" date="2023-05" db="EMBL/GenBank/DDBJ databases">
        <authorList>
            <person name="Guo Y."/>
        </authorList>
    </citation>
    <scope>NUCLEOTIDE SEQUENCE [LARGE SCALE GENOMIC DNA]</scope>
    <source>
        <strain evidence="2 3">GR2756</strain>
    </source>
</reference>
<dbReference type="Gene3D" id="3.90.1300.10">
    <property type="entry name" value="Amidase signature (AS) domain"/>
    <property type="match status" value="1"/>
</dbReference>
<dbReference type="InterPro" id="IPR020556">
    <property type="entry name" value="Amidase_CS"/>
</dbReference>
<evidence type="ECO:0000313" key="2">
    <source>
        <dbReference type="EMBL" id="MDT9598492.1"/>
    </source>
</evidence>
<evidence type="ECO:0000259" key="1">
    <source>
        <dbReference type="Pfam" id="PF01425"/>
    </source>
</evidence>
<name>A0ABU3Q505_9SPHN</name>
<comment type="caution">
    <text evidence="2">The sequence shown here is derived from an EMBL/GenBank/DDBJ whole genome shotgun (WGS) entry which is preliminary data.</text>
</comment>
<dbReference type="PROSITE" id="PS00571">
    <property type="entry name" value="AMIDASES"/>
    <property type="match status" value="1"/>
</dbReference>
<dbReference type="Pfam" id="PF01425">
    <property type="entry name" value="Amidase"/>
    <property type="match status" value="1"/>
</dbReference>
<feature type="domain" description="Amidase" evidence="1">
    <location>
        <begin position="40"/>
        <end position="463"/>
    </location>
</feature>
<dbReference type="Proteomes" id="UP001259572">
    <property type="component" value="Unassembled WGS sequence"/>
</dbReference>
<organism evidence="2 3">
    <name type="scientific">Sphingosinicella rhizophila</name>
    <dbReference type="NCBI Taxonomy" id="3050082"/>
    <lineage>
        <taxon>Bacteria</taxon>
        <taxon>Pseudomonadati</taxon>
        <taxon>Pseudomonadota</taxon>
        <taxon>Alphaproteobacteria</taxon>
        <taxon>Sphingomonadales</taxon>
        <taxon>Sphingosinicellaceae</taxon>
        <taxon>Sphingosinicella</taxon>
    </lineage>
</organism>
<dbReference type="EMBL" id="JAVUPU010000002">
    <property type="protein sequence ID" value="MDT9598492.1"/>
    <property type="molecule type" value="Genomic_DNA"/>
</dbReference>
<dbReference type="PANTHER" id="PTHR11895">
    <property type="entry name" value="TRANSAMIDASE"/>
    <property type="match status" value="1"/>
</dbReference>
<dbReference type="PANTHER" id="PTHR11895:SF176">
    <property type="entry name" value="AMIDASE AMID-RELATED"/>
    <property type="match status" value="1"/>
</dbReference>
<dbReference type="SUPFAM" id="SSF75304">
    <property type="entry name" value="Amidase signature (AS) enzymes"/>
    <property type="match status" value="1"/>
</dbReference>
<keyword evidence="3" id="KW-1185">Reference proteome</keyword>
<dbReference type="RefSeq" id="WP_315724544.1">
    <property type="nucleotide sequence ID" value="NZ_JAVUPU010000002.1"/>
</dbReference>
<dbReference type="InterPro" id="IPR036928">
    <property type="entry name" value="AS_sf"/>
</dbReference>
<proteinExistence type="predicted"/>
<sequence length="473" mass="49575">MTGYAAALAGGQTGDGQPAMMETIFEQSRALGSGRISSVELARRSLARAEAAEALNVIISLDSDPALDAARAADDRAAHGERRGWLDGIPLAHKDMFDRDGRRASFGSRLGQQEPATATATVLRRLDQAGSLCVARLNMVEYALGVTGHNATFGHCRNLRDPARITGGSSSGSAAAVAAGIVAGSLGSDTGGSIRIPASCCGLVGLKPSYGRVSRHGAMPLSVSLDCISPIARTVDDCALLLAAIAGPDPADPSAVSAAVSPADAPIDAERRPKLLYPGFTIAKEADEDVASSIDALVQSAAASGATIVETHLPDLTGFHHLAETIQRAESAAFHAPRLADHRATYTPHVLRRIEAGFEIRAVDYLAALGGRADHRSAFVDRVFGDADALIVPTLNMAVPTIAETDEEAIGALPELVNRMTRWTRWISYLGLPALSLPCGTDRNGMPIGVQIVGRYLAEDRLLRIARGLEQLC</sequence>